<dbReference type="AlphaFoldDB" id="A0A3B1DEP7"/>
<accession>A0A3B1DEP7</accession>
<dbReference type="PANTHER" id="PTHR43845:SF1">
    <property type="entry name" value="BLR5969 PROTEIN"/>
    <property type="match status" value="1"/>
</dbReference>
<dbReference type="GO" id="GO:0016874">
    <property type="term" value="F:ligase activity"/>
    <property type="evidence" value="ECO:0007669"/>
    <property type="project" value="UniProtKB-KW"/>
</dbReference>
<dbReference type="PANTHER" id="PTHR43845">
    <property type="entry name" value="BLR5969 PROTEIN"/>
    <property type="match status" value="1"/>
</dbReference>
<evidence type="ECO:0000259" key="2">
    <source>
        <dbReference type="Pfam" id="PF14535"/>
    </source>
</evidence>
<proteinExistence type="predicted"/>
<dbReference type="InterPro" id="IPR045851">
    <property type="entry name" value="AMP-bd_C_sf"/>
</dbReference>
<dbReference type="SUPFAM" id="SSF56801">
    <property type="entry name" value="Acetyl-CoA synthetase-like"/>
    <property type="match status" value="1"/>
</dbReference>
<evidence type="ECO:0000313" key="3">
    <source>
        <dbReference type="EMBL" id="VAX40809.1"/>
    </source>
</evidence>
<gene>
    <name evidence="3" type="ORF">MNBD_PLANCTO02-1274</name>
</gene>
<dbReference type="InterPro" id="IPR028154">
    <property type="entry name" value="AMP-dep_Lig_C"/>
</dbReference>
<protein>
    <submittedName>
        <fullName evidence="3">Coenzyme A ligase</fullName>
    </submittedName>
</protein>
<feature type="domain" description="AMP-dependent synthetase/ligase" evidence="1">
    <location>
        <begin position="89"/>
        <end position="285"/>
    </location>
</feature>
<dbReference type="InterPro" id="IPR042099">
    <property type="entry name" value="ANL_N_sf"/>
</dbReference>
<name>A0A3B1DEP7_9ZZZZ</name>
<sequence>MLPEKLTRTDIHSLQEKKLHLLLDAVVPANPFWSQKIHAVDIKSIQTLSDLQHLPFCTKSELVADHTANFPYGSNLTFPLENYSRMHQTSGTTGEPMRWMDTPESWNWVMSCWEQIYRMVGLKKEDRLCFPFSFGPFIGFWAAFEGAARLKNLCLAGGGMSSLARLRLIQENQITMICCTPTYALRLAEVAKEEGIDIADGSVRAILVAGEPGGSIPATRERIEQAWGARLFDHWGMTDIGSLGIESEGRPGGLYILETECIAEIIHPETLQPVAKGAQGELVITNLGRHASPVIRYRTGDLVVASTEKSPDGYELLFLEGGILGRVDDMMTIRGNNLFPSSLEAIIRQYEDIAEYRIEVDTSQTLHHLKIEIEPVVTLSQNDLSSLLKKIAQHIKDRLNFQAEVVAVETGALPRFDLKGKRFFRKEG</sequence>
<dbReference type="Pfam" id="PF14535">
    <property type="entry name" value="AMP-binding_C_2"/>
    <property type="match status" value="1"/>
</dbReference>
<feature type="domain" description="AMP-dependent ligase C-terminal" evidence="2">
    <location>
        <begin position="335"/>
        <end position="424"/>
    </location>
</feature>
<keyword evidence="3" id="KW-0436">Ligase</keyword>
<reference evidence="3" key="1">
    <citation type="submission" date="2018-06" db="EMBL/GenBank/DDBJ databases">
        <authorList>
            <person name="Zhirakovskaya E."/>
        </authorList>
    </citation>
    <scope>NUCLEOTIDE SEQUENCE</scope>
</reference>
<dbReference type="Pfam" id="PF00501">
    <property type="entry name" value="AMP-binding"/>
    <property type="match status" value="1"/>
</dbReference>
<dbReference type="InterPro" id="IPR000873">
    <property type="entry name" value="AMP-dep_synth/lig_dom"/>
</dbReference>
<evidence type="ECO:0000259" key="1">
    <source>
        <dbReference type="Pfam" id="PF00501"/>
    </source>
</evidence>
<dbReference type="EMBL" id="UOGL01000483">
    <property type="protein sequence ID" value="VAX40809.1"/>
    <property type="molecule type" value="Genomic_DNA"/>
</dbReference>
<dbReference type="Gene3D" id="3.30.300.30">
    <property type="match status" value="1"/>
</dbReference>
<organism evidence="3">
    <name type="scientific">hydrothermal vent metagenome</name>
    <dbReference type="NCBI Taxonomy" id="652676"/>
    <lineage>
        <taxon>unclassified sequences</taxon>
        <taxon>metagenomes</taxon>
        <taxon>ecological metagenomes</taxon>
    </lineage>
</organism>
<dbReference type="Gene3D" id="3.40.50.12780">
    <property type="entry name" value="N-terminal domain of ligase-like"/>
    <property type="match status" value="1"/>
</dbReference>